<comment type="function">
    <text evidence="1 7">RNaseP catalyzes the removal of the 5'-leader sequence from pre-tRNA to produce the mature 5'-terminus. It can also cleave other RNA substrates such as 4.5S RNA. The protein component plays an auxiliary but essential role in vivo by binding to the 5'-leader sequence and broadening the substrate specificity of the ribozyme.</text>
</comment>
<dbReference type="NCBIfam" id="TIGR00188">
    <property type="entry name" value="rnpA"/>
    <property type="match status" value="1"/>
</dbReference>
<sequence length="116" mass="12536">MLARSQRMRSGEDFRRTIRRGAKGVQPTLVTHVLPRSRVPGTDGHTSVGFVVSKAVGSAVDRNRVKRQLRHLMRERVGVLPAGSRVVVRALPAAHGTDSATLAEHLDAALARSGAR</sequence>
<evidence type="ECO:0000256" key="8">
    <source>
        <dbReference type="NCBIfam" id="TIGR00188"/>
    </source>
</evidence>
<dbReference type="SUPFAM" id="SSF54211">
    <property type="entry name" value="Ribosomal protein S5 domain 2-like"/>
    <property type="match status" value="1"/>
</dbReference>
<evidence type="ECO:0000256" key="7">
    <source>
        <dbReference type="HAMAP-Rule" id="MF_00227"/>
    </source>
</evidence>
<comment type="similarity">
    <text evidence="7">Belongs to the RnpA family.</text>
</comment>
<dbReference type="PROSITE" id="PS00648">
    <property type="entry name" value="RIBONUCLEASE_P"/>
    <property type="match status" value="1"/>
</dbReference>
<evidence type="ECO:0000256" key="6">
    <source>
        <dbReference type="ARBA" id="ARBA00022884"/>
    </source>
</evidence>
<dbReference type="GO" id="GO:0001682">
    <property type="term" value="P:tRNA 5'-leader removal"/>
    <property type="evidence" value="ECO:0007669"/>
    <property type="project" value="UniProtKB-UniRule"/>
</dbReference>
<dbReference type="PANTHER" id="PTHR33992:SF1">
    <property type="entry name" value="RIBONUCLEASE P PROTEIN COMPONENT"/>
    <property type="match status" value="1"/>
</dbReference>
<dbReference type="GO" id="GO:0030677">
    <property type="term" value="C:ribonuclease P complex"/>
    <property type="evidence" value="ECO:0007669"/>
    <property type="project" value="TreeGrafter"/>
</dbReference>
<dbReference type="InterPro" id="IPR014721">
    <property type="entry name" value="Ribsml_uS5_D2-typ_fold_subgr"/>
</dbReference>
<accession>A0A5F2EP47</accession>
<keyword evidence="4 7" id="KW-0255">Endonuclease</keyword>
<dbReference type="Pfam" id="PF00825">
    <property type="entry name" value="Ribonuclease_P"/>
    <property type="match status" value="1"/>
</dbReference>
<keyword evidence="2 7" id="KW-0819">tRNA processing</keyword>
<evidence type="ECO:0000313" key="10">
    <source>
        <dbReference type="Proteomes" id="UP000244384"/>
    </source>
</evidence>
<dbReference type="Gene3D" id="3.30.230.10">
    <property type="match status" value="1"/>
</dbReference>
<dbReference type="HAMAP" id="MF_00227">
    <property type="entry name" value="RNase_P"/>
    <property type="match status" value="1"/>
</dbReference>
<keyword evidence="5 7" id="KW-0378">Hydrolase</keyword>
<dbReference type="PANTHER" id="PTHR33992">
    <property type="entry name" value="RIBONUCLEASE P PROTEIN COMPONENT"/>
    <property type="match status" value="1"/>
</dbReference>
<dbReference type="Proteomes" id="UP000244384">
    <property type="component" value="Chromosome"/>
</dbReference>
<evidence type="ECO:0000256" key="3">
    <source>
        <dbReference type="ARBA" id="ARBA00022722"/>
    </source>
</evidence>
<dbReference type="InterPro" id="IPR020539">
    <property type="entry name" value="RNase_P_CS"/>
</dbReference>
<evidence type="ECO:0000313" key="9">
    <source>
        <dbReference type="EMBL" id="AWB93958.1"/>
    </source>
</evidence>
<evidence type="ECO:0000256" key="4">
    <source>
        <dbReference type="ARBA" id="ARBA00022759"/>
    </source>
</evidence>
<accession>A0A2S0WRQ3</accession>
<keyword evidence="3 7" id="KW-0540">Nuclease</keyword>
<comment type="catalytic activity">
    <reaction evidence="7">
        <text>Endonucleolytic cleavage of RNA, removing 5'-extranucleotides from tRNA precursor.</text>
        <dbReference type="EC" id="3.1.26.5"/>
    </reaction>
</comment>
<dbReference type="InterPro" id="IPR000100">
    <property type="entry name" value="RNase_P"/>
</dbReference>
<reference evidence="10" key="1">
    <citation type="submission" date="2018-01" db="EMBL/GenBank/DDBJ databases">
        <authorList>
            <person name="Li J."/>
        </authorList>
    </citation>
    <scope>NUCLEOTIDE SEQUENCE [LARGE SCALE GENOMIC DNA]</scope>
    <source>
        <strain evidence="10">592</strain>
    </source>
</reference>
<evidence type="ECO:0000256" key="2">
    <source>
        <dbReference type="ARBA" id="ARBA00022694"/>
    </source>
</evidence>
<keyword evidence="6 7" id="KW-0694">RNA-binding</keyword>
<organism evidence="9 10">
    <name type="scientific">Aeromicrobium chenweiae</name>
    <dbReference type="NCBI Taxonomy" id="2079793"/>
    <lineage>
        <taxon>Bacteria</taxon>
        <taxon>Bacillati</taxon>
        <taxon>Actinomycetota</taxon>
        <taxon>Actinomycetes</taxon>
        <taxon>Propionibacteriales</taxon>
        <taxon>Nocardioidaceae</taxon>
        <taxon>Aeromicrobium</taxon>
    </lineage>
</organism>
<evidence type="ECO:0000256" key="1">
    <source>
        <dbReference type="ARBA" id="ARBA00002663"/>
    </source>
</evidence>
<dbReference type="GO" id="GO:0004526">
    <property type="term" value="F:ribonuclease P activity"/>
    <property type="evidence" value="ECO:0007669"/>
    <property type="project" value="UniProtKB-UniRule"/>
</dbReference>
<dbReference type="EMBL" id="CP026952">
    <property type="protein sequence ID" value="AWB93958.1"/>
    <property type="molecule type" value="Genomic_DNA"/>
</dbReference>
<dbReference type="AlphaFoldDB" id="A0A2S0WRQ3"/>
<dbReference type="KEGG" id="aez:C3E78_18055"/>
<dbReference type="EC" id="3.1.26.5" evidence="7 8"/>
<gene>
    <name evidence="7 9" type="primary">rnpA</name>
    <name evidence="9" type="ORF">C3E78_18055</name>
</gene>
<dbReference type="OrthoDB" id="196964at2"/>
<comment type="subunit">
    <text evidence="7">Consists of a catalytic RNA component (M1 or rnpB) and a protein subunit.</text>
</comment>
<name>A0A2S0WRQ3_9ACTN</name>
<protein>
    <recommendedName>
        <fullName evidence="7 8">Ribonuclease P protein component</fullName>
        <shortName evidence="7">RNase P protein</shortName>
        <shortName evidence="7">RNaseP protein</shortName>
        <ecNumber evidence="7 8">3.1.26.5</ecNumber>
    </recommendedName>
    <alternativeName>
        <fullName evidence="7">Protein C5</fullName>
    </alternativeName>
</protein>
<proteinExistence type="inferred from homology"/>
<dbReference type="GO" id="GO:0000049">
    <property type="term" value="F:tRNA binding"/>
    <property type="evidence" value="ECO:0007669"/>
    <property type="project" value="UniProtKB-UniRule"/>
</dbReference>
<evidence type="ECO:0000256" key="5">
    <source>
        <dbReference type="ARBA" id="ARBA00022801"/>
    </source>
</evidence>
<dbReference type="InterPro" id="IPR020568">
    <property type="entry name" value="Ribosomal_Su5_D2-typ_SF"/>
</dbReference>
<keyword evidence="10" id="KW-1185">Reference proteome</keyword>
<dbReference type="GO" id="GO:0042781">
    <property type="term" value="F:3'-tRNA processing endoribonuclease activity"/>
    <property type="evidence" value="ECO:0007669"/>
    <property type="project" value="TreeGrafter"/>
</dbReference>